<dbReference type="Gene3D" id="3.40.190.10">
    <property type="entry name" value="Periplasmic binding protein-like II"/>
    <property type="match status" value="1"/>
</dbReference>
<dbReference type="AlphaFoldDB" id="A0A923MUE4"/>
<dbReference type="PANTHER" id="PTHR42928">
    <property type="entry name" value="TRICARBOXYLATE-BINDING PROTEIN"/>
    <property type="match status" value="1"/>
</dbReference>
<dbReference type="PANTHER" id="PTHR42928:SF5">
    <property type="entry name" value="BLR1237 PROTEIN"/>
    <property type="match status" value="1"/>
</dbReference>
<dbReference type="Gene3D" id="3.40.190.150">
    <property type="entry name" value="Bordetella uptake gene, domain 1"/>
    <property type="match status" value="1"/>
</dbReference>
<dbReference type="EMBL" id="JACORT010000006">
    <property type="protein sequence ID" value="MBC5784369.1"/>
    <property type="molecule type" value="Genomic_DNA"/>
</dbReference>
<gene>
    <name evidence="2" type="ORF">H8N03_15555</name>
</gene>
<keyword evidence="3" id="KW-1185">Reference proteome</keyword>
<name>A0A923MUE4_9BURK</name>
<accession>A0A923MUE4</accession>
<sequence>MAGSRISRRHFGAWTAGAVLASPLAGLAQGTFPQPGRPIRILVGLAAGGSLDGQARSVARRLSEIAGTQAVVENKPGASMMLSASEVVRAQPDGYTLLYAPSSLFAQNPHTLSSVPYDPFKDFTPITVAAKGPLVLTVHQSLNVKDAKELIAWAKAHPGQLNFASFGTGTSSHIYAMAFAKAAGIEVTHVPYKGTAEAARDLLEGRVQAYFDAAPTAIQNAATGRIRMVGVASPKRMPASPEVPTFTEQGIPGMDLTSWIAFVGPPKMPPELVARLNALLTQALNAPDVKDFYYRGAWEASPSTPAELGNEIRVAYDRWGQMIKQIGFEKQ</sequence>
<dbReference type="InterPro" id="IPR005064">
    <property type="entry name" value="BUG"/>
</dbReference>
<reference evidence="2" key="1">
    <citation type="submission" date="2020-08" db="EMBL/GenBank/DDBJ databases">
        <title>Ramlibacter sp. USB13 16S ribosomal RNA gene genome sequencing and assembly.</title>
        <authorList>
            <person name="Kang M."/>
        </authorList>
    </citation>
    <scope>NUCLEOTIDE SEQUENCE</scope>
    <source>
        <strain evidence="2">USB13</strain>
    </source>
</reference>
<dbReference type="PIRSF" id="PIRSF017082">
    <property type="entry name" value="YflP"/>
    <property type="match status" value="1"/>
</dbReference>
<dbReference type="Proteomes" id="UP000608513">
    <property type="component" value="Unassembled WGS sequence"/>
</dbReference>
<dbReference type="InterPro" id="IPR042100">
    <property type="entry name" value="Bug_dom1"/>
</dbReference>
<evidence type="ECO:0000313" key="2">
    <source>
        <dbReference type="EMBL" id="MBC5784369.1"/>
    </source>
</evidence>
<dbReference type="Pfam" id="PF03401">
    <property type="entry name" value="TctC"/>
    <property type="match status" value="1"/>
</dbReference>
<protein>
    <submittedName>
        <fullName evidence="2">Tripartite tricarboxylate transporter substrate binding protein</fullName>
    </submittedName>
</protein>
<proteinExistence type="inferred from homology"/>
<evidence type="ECO:0000256" key="1">
    <source>
        <dbReference type="ARBA" id="ARBA00006987"/>
    </source>
</evidence>
<organism evidence="2 3">
    <name type="scientific">Ramlibacter cellulosilyticus</name>
    <dbReference type="NCBI Taxonomy" id="2764187"/>
    <lineage>
        <taxon>Bacteria</taxon>
        <taxon>Pseudomonadati</taxon>
        <taxon>Pseudomonadota</taxon>
        <taxon>Betaproteobacteria</taxon>
        <taxon>Burkholderiales</taxon>
        <taxon>Comamonadaceae</taxon>
        <taxon>Ramlibacter</taxon>
    </lineage>
</organism>
<dbReference type="CDD" id="cd07012">
    <property type="entry name" value="PBP2_Bug_TTT"/>
    <property type="match status" value="1"/>
</dbReference>
<comment type="similarity">
    <text evidence="1">Belongs to the UPF0065 (bug) family.</text>
</comment>
<dbReference type="SUPFAM" id="SSF53850">
    <property type="entry name" value="Periplasmic binding protein-like II"/>
    <property type="match status" value="1"/>
</dbReference>
<comment type="caution">
    <text evidence="2">The sequence shown here is derived from an EMBL/GenBank/DDBJ whole genome shotgun (WGS) entry which is preliminary data.</text>
</comment>
<evidence type="ECO:0000313" key="3">
    <source>
        <dbReference type="Proteomes" id="UP000608513"/>
    </source>
</evidence>